<dbReference type="InterPro" id="IPR001699">
    <property type="entry name" value="TF_T-box"/>
</dbReference>
<evidence type="ECO:0000256" key="1">
    <source>
        <dbReference type="ARBA" id="ARBA00023015"/>
    </source>
</evidence>
<feature type="region of interest" description="Disordered" evidence="6">
    <location>
        <begin position="1"/>
        <end position="26"/>
    </location>
</feature>
<evidence type="ECO:0000256" key="5">
    <source>
        <dbReference type="PROSITE-ProRule" id="PRU00201"/>
    </source>
</evidence>
<dbReference type="STRING" id="31234.E3MEI3"/>
<keyword evidence="9" id="KW-1185">Reference proteome</keyword>
<keyword evidence="2 5" id="KW-0238">DNA-binding</keyword>
<evidence type="ECO:0000313" key="8">
    <source>
        <dbReference type="EMBL" id="EFP00424.1"/>
    </source>
</evidence>
<accession>E3MEI3</accession>
<name>E3MEI3_CAERE</name>
<dbReference type="CDD" id="cd00182">
    <property type="entry name" value="T-box"/>
    <property type="match status" value="1"/>
</dbReference>
<dbReference type="PANTHER" id="PTHR11267:SF181">
    <property type="entry name" value="OPTOMOTOR-BLIND PROTEIN"/>
    <property type="match status" value="1"/>
</dbReference>
<dbReference type="PRINTS" id="PR00937">
    <property type="entry name" value="TBOX"/>
</dbReference>
<dbReference type="KEGG" id="crq:GCK72_012195"/>
<dbReference type="PROSITE" id="PS50252">
    <property type="entry name" value="TBOX_3"/>
    <property type="match status" value="1"/>
</dbReference>
<reference evidence="8" key="1">
    <citation type="submission" date="2007-07" db="EMBL/GenBank/DDBJ databases">
        <title>PCAP assembly of the Caenorhabditis remanei genome.</title>
        <authorList>
            <consortium name="The Caenorhabditis remanei Sequencing Consortium"/>
            <person name="Wilson R.K."/>
        </authorList>
    </citation>
    <scope>NUCLEOTIDE SEQUENCE [LARGE SCALE GENOMIC DNA]</scope>
    <source>
        <strain evidence="8">PB4641</strain>
    </source>
</reference>
<feature type="region of interest" description="Disordered" evidence="6">
    <location>
        <begin position="391"/>
        <end position="434"/>
    </location>
</feature>
<dbReference type="InterPro" id="IPR036960">
    <property type="entry name" value="T-box_sf"/>
</dbReference>
<dbReference type="RefSeq" id="XP_003105366.2">
    <property type="nucleotide sequence ID" value="XM_003105318.2"/>
</dbReference>
<dbReference type="GO" id="GO:0000785">
    <property type="term" value="C:chromatin"/>
    <property type="evidence" value="ECO:0007669"/>
    <property type="project" value="TreeGrafter"/>
</dbReference>
<protein>
    <recommendedName>
        <fullName evidence="7">T-box domain-containing protein</fullName>
    </recommendedName>
</protein>
<evidence type="ECO:0000259" key="7">
    <source>
        <dbReference type="PROSITE" id="PS50252"/>
    </source>
</evidence>
<dbReference type="GO" id="GO:0000978">
    <property type="term" value="F:RNA polymerase II cis-regulatory region sequence-specific DNA binding"/>
    <property type="evidence" value="ECO:0007669"/>
    <property type="project" value="InterPro"/>
</dbReference>
<dbReference type="GO" id="GO:0005634">
    <property type="term" value="C:nucleus"/>
    <property type="evidence" value="ECO:0007669"/>
    <property type="project" value="UniProtKB-SubCell"/>
</dbReference>
<evidence type="ECO:0000256" key="6">
    <source>
        <dbReference type="SAM" id="MobiDB-lite"/>
    </source>
</evidence>
<keyword evidence="3" id="KW-0804">Transcription</keyword>
<dbReference type="Pfam" id="PF00907">
    <property type="entry name" value="T-box"/>
    <property type="match status" value="1"/>
</dbReference>
<comment type="caution">
    <text evidence="5">Lacks conserved residue(s) required for the propagation of feature annotation.</text>
</comment>
<dbReference type="AlphaFoldDB" id="E3MEI3"/>
<dbReference type="CTD" id="9816742"/>
<dbReference type="OrthoDB" id="5909918at2759"/>
<gene>
    <name evidence="8" type="ORF">CRE_21794</name>
</gene>
<proteinExistence type="predicted"/>
<dbReference type="OMA" id="YFPASHE"/>
<dbReference type="EMBL" id="DS268439">
    <property type="protein sequence ID" value="EFP00424.1"/>
    <property type="molecule type" value="Genomic_DNA"/>
</dbReference>
<feature type="domain" description="T-box" evidence="7">
    <location>
        <begin position="89"/>
        <end position="283"/>
    </location>
</feature>
<dbReference type="InterPro" id="IPR008967">
    <property type="entry name" value="p53-like_TF_DNA-bd_sf"/>
</dbReference>
<evidence type="ECO:0000313" key="9">
    <source>
        <dbReference type="Proteomes" id="UP000008281"/>
    </source>
</evidence>
<keyword evidence="1" id="KW-0805">Transcription regulation</keyword>
<evidence type="ECO:0000256" key="3">
    <source>
        <dbReference type="ARBA" id="ARBA00023163"/>
    </source>
</evidence>
<dbReference type="GeneID" id="9816742"/>
<dbReference type="Gene3D" id="2.60.40.820">
    <property type="entry name" value="Transcription factor, T-box"/>
    <property type="match status" value="1"/>
</dbReference>
<sequence>MYPNYHQQSHNFSPIADTVQNGTSGSQYHQAWNNQIHNNGQYGGQDYSQYATNQYWSGYMNNFNPPAHNPPPSEIPFEQINPDNIKVTLQDAKLWNSFHELDNEMVTLPTGRVIFPCLSYIISGLPQPATYIFGLKLRRLNKNTLKYKSGKWKEIGKSVKADLESNEIFTGSEDGKIVFKNAKIHTIRKKDNAKRKENEKSTKKKRRAQLDLNEESSNSLLVTSHCRYIPVLSVYYVSSQQSKKLLKTFEIDETQFVALTSYKNDAVRKMKTNLNPFARPDYKKEIAKNSDESLVNSTLDSGISSMDNTMASSDMSPIPPKRSKSDVNFCHPDTSQNQYQFNGSIWNPSMNSGPPYFPASHESNENSFMSSTSSVNGTSAIIGPTEIPPLQEHSWQPTHHYAPASHWKVPGQPNQPWMDNSSSLDFEQNNNYQF</sequence>
<dbReference type="SMART" id="SM00425">
    <property type="entry name" value="TBOX"/>
    <property type="match status" value="1"/>
</dbReference>
<dbReference type="GO" id="GO:0045893">
    <property type="term" value="P:positive regulation of DNA-templated transcription"/>
    <property type="evidence" value="ECO:0007669"/>
    <property type="project" value="InterPro"/>
</dbReference>
<dbReference type="Proteomes" id="UP000008281">
    <property type="component" value="Unassembled WGS sequence"/>
</dbReference>
<keyword evidence="4 5" id="KW-0539">Nucleus</keyword>
<dbReference type="InParanoid" id="E3MEI3"/>
<comment type="subcellular location">
    <subcellularLocation>
        <location evidence="5">Nucleus</location>
    </subcellularLocation>
</comment>
<organism evidence="9">
    <name type="scientific">Caenorhabditis remanei</name>
    <name type="common">Caenorhabditis vulgaris</name>
    <dbReference type="NCBI Taxonomy" id="31234"/>
    <lineage>
        <taxon>Eukaryota</taxon>
        <taxon>Metazoa</taxon>
        <taxon>Ecdysozoa</taxon>
        <taxon>Nematoda</taxon>
        <taxon>Chromadorea</taxon>
        <taxon>Rhabditida</taxon>
        <taxon>Rhabditina</taxon>
        <taxon>Rhabditomorpha</taxon>
        <taxon>Rhabditoidea</taxon>
        <taxon>Rhabditidae</taxon>
        <taxon>Peloderinae</taxon>
        <taxon>Caenorhabditis</taxon>
    </lineage>
</organism>
<dbReference type="SUPFAM" id="SSF49417">
    <property type="entry name" value="p53-like transcription factors"/>
    <property type="match status" value="1"/>
</dbReference>
<dbReference type="InterPro" id="IPR046360">
    <property type="entry name" value="T-box_DNA-bd"/>
</dbReference>
<dbReference type="GO" id="GO:0000981">
    <property type="term" value="F:DNA-binding transcription factor activity, RNA polymerase II-specific"/>
    <property type="evidence" value="ECO:0007669"/>
    <property type="project" value="TreeGrafter"/>
</dbReference>
<feature type="region of interest" description="Disordered" evidence="6">
    <location>
        <begin position="189"/>
        <end position="210"/>
    </location>
</feature>
<dbReference type="HOGENOM" id="CLU_053594_0_0_1"/>
<evidence type="ECO:0000256" key="4">
    <source>
        <dbReference type="ARBA" id="ARBA00023242"/>
    </source>
</evidence>
<dbReference type="eggNOG" id="KOG3585">
    <property type="taxonomic scope" value="Eukaryota"/>
</dbReference>
<dbReference type="GO" id="GO:0001708">
    <property type="term" value="P:cell fate specification"/>
    <property type="evidence" value="ECO:0007669"/>
    <property type="project" value="TreeGrafter"/>
</dbReference>
<dbReference type="PANTHER" id="PTHR11267">
    <property type="entry name" value="T-BOX PROTEIN-RELATED"/>
    <property type="match status" value="1"/>
</dbReference>
<feature type="compositionally biased region" description="Polar residues" evidence="6">
    <location>
        <begin position="412"/>
        <end position="434"/>
    </location>
</feature>
<evidence type="ECO:0000256" key="2">
    <source>
        <dbReference type="ARBA" id="ARBA00023125"/>
    </source>
</evidence>